<evidence type="ECO:0000313" key="2">
    <source>
        <dbReference type="EMBL" id="CAG9563182.1"/>
    </source>
</evidence>
<accession>A0A8J2QHS8</accession>
<sequence>MSERWRRRRARCVRRGAPPRSALASDQSPAARTSPAPTDYERRRGAQPAPLARGHPAAQRRARGPPRAPRQVPLRPDLANTTTLHRAAARHRRHGLLFLQVRKLKTDTLSMLSIESQPDLSCL</sequence>
<protein>
    <submittedName>
        <fullName evidence="2">(African queen) hypothetical protein</fullName>
    </submittedName>
</protein>
<name>A0A8J2QHS8_9NEOP</name>
<feature type="compositionally biased region" description="Basic residues" evidence="1">
    <location>
        <begin position="1"/>
        <end position="14"/>
    </location>
</feature>
<evidence type="ECO:0000256" key="1">
    <source>
        <dbReference type="SAM" id="MobiDB-lite"/>
    </source>
</evidence>
<organism evidence="2 3">
    <name type="scientific">Danaus chrysippus</name>
    <name type="common">African queen</name>
    <dbReference type="NCBI Taxonomy" id="151541"/>
    <lineage>
        <taxon>Eukaryota</taxon>
        <taxon>Metazoa</taxon>
        <taxon>Ecdysozoa</taxon>
        <taxon>Arthropoda</taxon>
        <taxon>Hexapoda</taxon>
        <taxon>Insecta</taxon>
        <taxon>Pterygota</taxon>
        <taxon>Neoptera</taxon>
        <taxon>Endopterygota</taxon>
        <taxon>Lepidoptera</taxon>
        <taxon>Glossata</taxon>
        <taxon>Ditrysia</taxon>
        <taxon>Papilionoidea</taxon>
        <taxon>Nymphalidae</taxon>
        <taxon>Danainae</taxon>
        <taxon>Danaini</taxon>
        <taxon>Danaina</taxon>
        <taxon>Danaus</taxon>
        <taxon>Anosia</taxon>
    </lineage>
</organism>
<reference evidence="2" key="1">
    <citation type="submission" date="2021-09" db="EMBL/GenBank/DDBJ databases">
        <authorList>
            <person name="Martin H S."/>
        </authorList>
    </citation>
    <scope>NUCLEOTIDE SEQUENCE</scope>
</reference>
<proteinExistence type="predicted"/>
<feature type="compositionally biased region" description="Low complexity" evidence="1">
    <location>
        <begin position="69"/>
        <end position="86"/>
    </location>
</feature>
<evidence type="ECO:0000313" key="3">
    <source>
        <dbReference type="Proteomes" id="UP000789524"/>
    </source>
</evidence>
<feature type="region of interest" description="Disordered" evidence="1">
    <location>
        <begin position="1"/>
        <end position="88"/>
    </location>
</feature>
<keyword evidence="3" id="KW-1185">Reference proteome</keyword>
<dbReference type="Proteomes" id="UP000789524">
    <property type="component" value="Unassembled WGS sequence"/>
</dbReference>
<comment type="caution">
    <text evidence="2">The sequence shown here is derived from an EMBL/GenBank/DDBJ whole genome shotgun (WGS) entry which is preliminary data.</text>
</comment>
<dbReference type="AlphaFoldDB" id="A0A8J2QHS8"/>
<gene>
    <name evidence="2" type="ORF">DCHRY22_LOCUS4380</name>
</gene>
<dbReference type="EMBL" id="CAKASE010000049">
    <property type="protein sequence ID" value="CAG9563182.1"/>
    <property type="molecule type" value="Genomic_DNA"/>
</dbReference>